<dbReference type="CDD" id="cd17039">
    <property type="entry name" value="Ubl_ubiquitin_like"/>
    <property type="match status" value="1"/>
</dbReference>
<feature type="transmembrane region" description="Helical" evidence="3">
    <location>
        <begin position="234"/>
        <end position="256"/>
    </location>
</feature>
<evidence type="ECO:0000313" key="6">
    <source>
        <dbReference type="Proteomes" id="UP001217089"/>
    </source>
</evidence>
<dbReference type="SUPFAM" id="SSF48371">
    <property type="entry name" value="ARM repeat"/>
    <property type="match status" value="1"/>
</dbReference>
<gene>
    <name evidence="5" type="ORF">KUTeg_001509</name>
</gene>
<dbReference type="InterPro" id="IPR029071">
    <property type="entry name" value="Ubiquitin-like_domsf"/>
</dbReference>
<dbReference type="EMBL" id="JARBDR010000141">
    <property type="protein sequence ID" value="KAJ8319922.1"/>
    <property type="molecule type" value="Genomic_DNA"/>
</dbReference>
<dbReference type="Proteomes" id="UP001217089">
    <property type="component" value="Unassembled WGS sequence"/>
</dbReference>
<evidence type="ECO:0000313" key="5">
    <source>
        <dbReference type="EMBL" id="KAJ8319922.1"/>
    </source>
</evidence>
<evidence type="ECO:0000256" key="2">
    <source>
        <dbReference type="SAM" id="MobiDB-lite"/>
    </source>
</evidence>
<organism evidence="5 6">
    <name type="scientific">Tegillarca granosa</name>
    <name type="common">Malaysian cockle</name>
    <name type="synonym">Anadara granosa</name>
    <dbReference type="NCBI Taxonomy" id="220873"/>
    <lineage>
        <taxon>Eukaryota</taxon>
        <taxon>Metazoa</taxon>
        <taxon>Spiralia</taxon>
        <taxon>Lophotrochozoa</taxon>
        <taxon>Mollusca</taxon>
        <taxon>Bivalvia</taxon>
        <taxon>Autobranchia</taxon>
        <taxon>Pteriomorphia</taxon>
        <taxon>Arcoida</taxon>
        <taxon>Arcoidea</taxon>
        <taxon>Arcidae</taxon>
        <taxon>Tegillarca</taxon>
    </lineage>
</organism>
<dbReference type="PANTHER" id="PTHR46043">
    <property type="entry name" value="ARM REPEAT SUPERFAMILY PROTEIN"/>
    <property type="match status" value="1"/>
</dbReference>
<dbReference type="InterPro" id="IPR011989">
    <property type="entry name" value="ARM-like"/>
</dbReference>
<dbReference type="SMART" id="SM00185">
    <property type="entry name" value="ARM"/>
    <property type="match status" value="2"/>
</dbReference>
<dbReference type="SUPFAM" id="SSF54236">
    <property type="entry name" value="Ubiquitin-like"/>
    <property type="match status" value="1"/>
</dbReference>
<keyword evidence="3" id="KW-1133">Transmembrane helix</keyword>
<proteinExistence type="predicted"/>
<feature type="domain" description="Ubiquitin-like" evidence="4">
    <location>
        <begin position="1"/>
        <end position="75"/>
    </location>
</feature>
<keyword evidence="6" id="KW-1185">Reference proteome</keyword>
<dbReference type="InterPro" id="IPR000626">
    <property type="entry name" value="Ubiquitin-like_dom"/>
</dbReference>
<feature type="transmembrane region" description="Helical" evidence="3">
    <location>
        <begin position="131"/>
        <end position="150"/>
    </location>
</feature>
<dbReference type="InterPro" id="IPR000225">
    <property type="entry name" value="Armadillo"/>
</dbReference>
<dbReference type="Gene3D" id="1.25.10.10">
    <property type="entry name" value="Leucine-rich Repeat Variant"/>
    <property type="match status" value="1"/>
</dbReference>
<evidence type="ECO:0000259" key="4">
    <source>
        <dbReference type="PROSITE" id="PS50053"/>
    </source>
</evidence>
<feature type="transmembrane region" description="Helical" evidence="3">
    <location>
        <begin position="184"/>
        <end position="205"/>
    </location>
</feature>
<comment type="caution">
    <text evidence="5">The sequence shown here is derived from an EMBL/GenBank/DDBJ whole genome shotgun (WGS) entry which is preliminary data.</text>
</comment>
<evidence type="ECO:0000256" key="3">
    <source>
        <dbReference type="SAM" id="Phobius"/>
    </source>
</evidence>
<keyword evidence="3" id="KW-0812">Transmembrane</keyword>
<dbReference type="PROSITE" id="PS50053">
    <property type="entry name" value="UBIQUITIN_2"/>
    <property type="match status" value="1"/>
</dbReference>
<reference evidence="5 6" key="1">
    <citation type="submission" date="2022-12" db="EMBL/GenBank/DDBJ databases">
        <title>Chromosome-level genome of Tegillarca granosa.</title>
        <authorList>
            <person name="Kim J."/>
        </authorList>
    </citation>
    <scope>NUCLEOTIDE SEQUENCE [LARGE SCALE GENOMIC DNA]</scope>
    <source>
        <strain evidence="5">Teg-2019</strain>
        <tissue evidence="5">Adductor muscle</tissue>
    </source>
</reference>
<keyword evidence="3" id="KW-0472">Membrane</keyword>
<sequence length="641" mass="72537">MIIYVENKAFPYRTFVTLISPYDKVARIRAQLLHILHEIGREDHQFRLRYKGQFLRDAFLIEEYGITENSVVKMVPMSKKHDSVADLRSIASTATLNTDLGPGHRADVKAALFREIDQFCLREKLLKNFEGLLYMHFLTTCLTLLTTYWYAFSWKFFVFLFSVFFRPNFTRIGGYVGNYTHLRYVFAIACGLFNLAIMGAALYFASVSWISVVNHGCTDWIFTGDCSHRNVFTAIFYTFESVLLLTSAVICGILIYSFRLEMGDYIEQFLVKERDIEQVMKDARHGRLKEKRTAAYELAAMAASGDDNKFRIVAEDGLSVLLALVLSNDESTQEHAVEALNELLTIPSIQDTLVEMGGVKTLSALLHSENARIMQEAALAIYTIVSESEENKSAVVADHGLDDLAHAANQGTIYCQRTIASIFLELSFNKDIRALITSRNIPAQSMINLCRSNDPDTQRYALQTLELLAIESSEMICAQEDLLEILLDLPLKTMDEKLYLLAGKILLYYAENQQTCEMLLEHSSVKESLSMFARTQDPVLQKVVAKVIFCTFDTRKMKLDRVLMYIRDNAADRDAWDMADQGLQVINSDDDNLSTLPTLSTLEKLNKMEEKGRFGSRTSLGSDDKPSGGSLSSEDFKKGLN</sequence>
<dbReference type="InterPro" id="IPR016024">
    <property type="entry name" value="ARM-type_fold"/>
</dbReference>
<feature type="region of interest" description="Disordered" evidence="2">
    <location>
        <begin position="607"/>
        <end position="641"/>
    </location>
</feature>
<accession>A0ABQ9FT81</accession>
<dbReference type="Pfam" id="PF00240">
    <property type="entry name" value="ubiquitin"/>
    <property type="match status" value="1"/>
</dbReference>
<dbReference type="PROSITE" id="PS50176">
    <property type="entry name" value="ARM_REPEAT"/>
    <property type="match status" value="1"/>
</dbReference>
<protein>
    <recommendedName>
        <fullName evidence="4">Ubiquitin-like domain-containing protein</fullName>
    </recommendedName>
</protein>
<evidence type="ECO:0000256" key="1">
    <source>
        <dbReference type="PROSITE-ProRule" id="PRU00259"/>
    </source>
</evidence>
<dbReference type="PANTHER" id="PTHR46043:SF13">
    <property type="entry name" value="ARM REPEAT SUPERFAMILY PROTEIN"/>
    <property type="match status" value="1"/>
</dbReference>
<dbReference type="SMART" id="SM00213">
    <property type="entry name" value="UBQ"/>
    <property type="match status" value="1"/>
</dbReference>
<feature type="repeat" description="ARM" evidence="1">
    <location>
        <begin position="357"/>
        <end position="395"/>
    </location>
</feature>
<name>A0ABQ9FT81_TEGGR</name>